<sequence>MPKPLEETMTFKTTLSTAAGVLAAIAIPITGGVGVAYAVNTVPADTIAQSVPAGDLGGHLKNFGAAAAQEDALRVLDELN</sequence>
<accession>E2S6S3</accession>
<dbReference type="HOGENOM" id="CLU_2715580_0_0_11"/>
<reference evidence="1 2" key="1">
    <citation type="submission" date="2010-08" db="EMBL/GenBank/DDBJ databases">
        <authorList>
            <person name="Muzny D."/>
            <person name="Qin X."/>
            <person name="Buhay C."/>
            <person name="Dugan-Rocha S."/>
            <person name="Ding Y."/>
            <person name="Chen G."/>
            <person name="Hawes A."/>
            <person name="Holder M."/>
            <person name="Jhangiani S."/>
            <person name="Johnson A."/>
            <person name="Khan Z."/>
            <person name="Li Z."/>
            <person name="Liu W."/>
            <person name="Liu X."/>
            <person name="Perez L."/>
            <person name="Shen H."/>
            <person name="Wang Q."/>
            <person name="Watt J."/>
            <person name="Xi L."/>
            <person name="Xin Y."/>
            <person name="Zhou J."/>
            <person name="Deng J."/>
            <person name="Jiang H."/>
            <person name="Liu Y."/>
            <person name="Qu J."/>
            <person name="Song X.-Z."/>
            <person name="Zhang L."/>
            <person name="Villasana D."/>
            <person name="Johnson A."/>
            <person name="Liu J."/>
            <person name="Liyanage D."/>
            <person name="Lorensuhewa L."/>
            <person name="Robinson T."/>
            <person name="Song A."/>
            <person name="Song B.-B."/>
            <person name="Dinh H."/>
            <person name="Thornton R."/>
            <person name="Coyle M."/>
            <person name="Francisco L."/>
            <person name="Jackson L."/>
            <person name="Javaid M."/>
            <person name="Korchina V."/>
            <person name="Kovar C."/>
            <person name="Mata R."/>
            <person name="Mathew T."/>
            <person name="Ngo R."/>
            <person name="Nguyen L."/>
            <person name="Nguyen N."/>
            <person name="Okwuonu G."/>
            <person name="Ongeri F."/>
            <person name="Pham C."/>
            <person name="Simmons D."/>
            <person name="Wilczek-Boney K."/>
            <person name="Hale W."/>
            <person name="Jakkamsetti A."/>
            <person name="Pham P."/>
            <person name="Ruth R."/>
            <person name="San Lucas F."/>
            <person name="Warren J."/>
            <person name="Zhang J."/>
            <person name="Zhao Z."/>
            <person name="Zhou C."/>
            <person name="Zhu D."/>
            <person name="Lee S."/>
            <person name="Bess C."/>
            <person name="Blankenburg K."/>
            <person name="Forbes L."/>
            <person name="Fu Q."/>
            <person name="Gubbala S."/>
            <person name="Hirani K."/>
            <person name="Jayaseelan J.C."/>
            <person name="Lara F."/>
            <person name="Munidasa M."/>
            <person name="Palculict T."/>
            <person name="Patil S."/>
            <person name="Pu L.-L."/>
            <person name="Saada N."/>
            <person name="Tang L."/>
            <person name="Weissenberger G."/>
            <person name="Zhu Y."/>
            <person name="Hemphill L."/>
            <person name="Shang Y."/>
            <person name="Youmans B."/>
            <person name="Ayvaz T."/>
            <person name="Ross M."/>
            <person name="Santibanez J."/>
            <person name="Aqrawi P."/>
            <person name="Gross S."/>
            <person name="Joshi V."/>
            <person name="Fowler G."/>
            <person name="Nazareth L."/>
            <person name="Reid J."/>
            <person name="Worley K."/>
            <person name="Petrosino J."/>
            <person name="Highlander S."/>
            <person name="Gibbs R."/>
        </authorList>
    </citation>
    <scope>NUCLEOTIDE SEQUENCE [LARGE SCALE GENOMIC DNA]</scope>
    <source>
        <strain evidence="1 2">ATCC 33035</strain>
    </source>
</reference>
<comment type="caution">
    <text evidence="1">The sequence shown here is derived from an EMBL/GenBank/DDBJ whole genome shotgun (WGS) entry which is preliminary data.</text>
</comment>
<evidence type="ECO:0000313" key="1">
    <source>
        <dbReference type="EMBL" id="EFQ79715.1"/>
    </source>
</evidence>
<name>E2S6S3_9CORY</name>
<evidence type="ECO:0000313" key="2">
    <source>
        <dbReference type="Proteomes" id="UP000003020"/>
    </source>
</evidence>
<keyword evidence="2" id="KW-1185">Reference proteome</keyword>
<gene>
    <name evidence="1" type="ORF">HMPREF0305_12225</name>
</gene>
<dbReference type="AlphaFoldDB" id="E2S6S3"/>
<organism evidence="1 2">
    <name type="scientific">Corynebacterium pseudogenitalium ATCC 33035</name>
    <dbReference type="NCBI Taxonomy" id="525264"/>
    <lineage>
        <taxon>Bacteria</taxon>
        <taxon>Bacillati</taxon>
        <taxon>Actinomycetota</taxon>
        <taxon>Actinomycetes</taxon>
        <taxon>Mycobacteriales</taxon>
        <taxon>Corynebacteriaceae</taxon>
        <taxon>Corynebacterium</taxon>
    </lineage>
</organism>
<protein>
    <submittedName>
        <fullName evidence="1">Uncharacterized protein</fullName>
    </submittedName>
</protein>
<dbReference type="Proteomes" id="UP000003020">
    <property type="component" value="Unassembled WGS sequence"/>
</dbReference>
<proteinExistence type="predicted"/>
<dbReference type="eggNOG" id="ENOG50303RV">
    <property type="taxonomic scope" value="Bacteria"/>
</dbReference>
<dbReference type="EMBL" id="ABYQ02000014">
    <property type="protein sequence ID" value="EFQ79715.1"/>
    <property type="molecule type" value="Genomic_DNA"/>
</dbReference>